<evidence type="ECO:0000313" key="3">
    <source>
        <dbReference type="Proteomes" id="UP000287124"/>
    </source>
</evidence>
<accession>A0A430M3X7</accession>
<reference evidence="2 3" key="1">
    <citation type="submission" date="2017-06" db="EMBL/GenBank/DDBJ databases">
        <title>Comparative genomic analysis of Ambrosia Fusariam Clade fungi.</title>
        <authorList>
            <person name="Stajich J.E."/>
            <person name="Carrillo J."/>
            <person name="Kijimoto T."/>
            <person name="Eskalen A."/>
            <person name="O'Donnell K."/>
            <person name="Kasson M."/>
        </authorList>
    </citation>
    <scope>NUCLEOTIDE SEQUENCE [LARGE SCALE GENOMIC DNA]</scope>
    <source>
        <strain evidence="2 3">UCR1854</strain>
    </source>
</reference>
<dbReference type="EMBL" id="MIKF01000025">
    <property type="protein sequence ID" value="RTE82601.1"/>
    <property type="molecule type" value="Genomic_DNA"/>
</dbReference>
<keyword evidence="1" id="KW-1133">Transmembrane helix</keyword>
<dbReference type="AlphaFoldDB" id="A0A430M3X7"/>
<keyword evidence="3" id="KW-1185">Reference proteome</keyword>
<evidence type="ECO:0000313" key="2">
    <source>
        <dbReference type="EMBL" id="RTE82601.1"/>
    </source>
</evidence>
<dbReference type="Proteomes" id="UP000287124">
    <property type="component" value="Unassembled WGS sequence"/>
</dbReference>
<comment type="caution">
    <text evidence="2">The sequence shown here is derived from an EMBL/GenBank/DDBJ whole genome shotgun (WGS) entry which is preliminary data.</text>
</comment>
<organism evidence="2 3">
    <name type="scientific">Fusarium euwallaceae</name>
    <dbReference type="NCBI Taxonomy" id="1147111"/>
    <lineage>
        <taxon>Eukaryota</taxon>
        <taxon>Fungi</taxon>
        <taxon>Dikarya</taxon>
        <taxon>Ascomycota</taxon>
        <taxon>Pezizomycotina</taxon>
        <taxon>Sordariomycetes</taxon>
        <taxon>Hypocreomycetidae</taxon>
        <taxon>Hypocreales</taxon>
        <taxon>Nectriaceae</taxon>
        <taxon>Fusarium</taxon>
        <taxon>Fusarium solani species complex</taxon>
    </lineage>
</organism>
<feature type="transmembrane region" description="Helical" evidence="1">
    <location>
        <begin position="57"/>
        <end position="79"/>
    </location>
</feature>
<keyword evidence="1" id="KW-0812">Transmembrane</keyword>
<evidence type="ECO:0000256" key="1">
    <source>
        <dbReference type="SAM" id="Phobius"/>
    </source>
</evidence>
<gene>
    <name evidence="2" type="ORF">BHE90_002910</name>
</gene>
<name>A0A430M3X7_9HYPO</name>
<proteinExistence type="predicted"/>
<protein>
    <submittedName>
        <fullName evidence="2">Uncharacterized protein</fullName>
    </submittedName>
</protein>
<keyword evidence="1" id="KW-0472">Membrane</keyword>
<sequence length="87" mass="9747">MLQDSSEVFSVNTACAIYLIMACQELLWGPAVPATQHMAMLLAILRNAFKEGWLQEFHISMLICYLPTIVSTYLGSLLLPRSSVNNR</sequence>